<dbReference type="PANTHER" id="PTHR30336:SF4">
    <property type="entry name" value="ENVELOPE BIOGENESIS FACTOR ELYC"/>
    <property type="match status" value="1"/>
</dbReference>
<dbReference type="Proteomes" id="UP001236014">
    <property type="component" value="Chromosome"/>
</dbReference>
<feature type="domain" description="DUF218" evidence="2">
    <location>
        <begin position="161"/>
        <end position="301"/>
    </location>
</feature>
<evidence type="ECO:0000313" key="3">
    <source>
        <dbReference type="EMBL" id="WIX79115.1"/>
    </source>
</evidence>
<dbReference type="InterPro" id="IPR014729">
    <property type="entry name" value="Rossmann-like_a/b/a_fold"/>
</dbReference>
<evidence type="ECO:0000313" key="4">
    <source>
        <dbReference type="Proteomes" id="UP001236014"/>
    </source>
</evidence>
<accession>A0A9Y2IEX4</accession>
<evidence type="ECO:0000259" key="2">
    <source>
        <dbReference type="Pfam" id="PF02698"/>
    </source>
</evidence>
<dbReference type="InterPro" id="IPR051599">
    <property type="entry name" value="Cell_Envelope_Assoc"/>
</dbReference>
<protein>
    <submittedName>
        <fullName evidence="3">YdcF family protein</fullName>
    </submittedName>
</protein>
<feature type="transmembrane region" description="Helical" evidence="1">
    <location>
        <begin position="121"/>
        <end position="149"/>
    </location>
</feature>
<name>A0A9Y2IEX4_9PSEU</name>
<dbReference type="GO" id="GO:0043164">
    <property type="term" value="P:Gram-negative-bacterium-type cell wall biogenesis"/>
    <property type="evidence" value="ECO:0007669"/>
    <property type="project" value="TreeGrafter"/>
</dbReference>
<gene>
    <name evidence="3" type="ORF">QRX50_48680</name>
</gene>
<feature type="transmembrane region" description="Helical" evidence="1">
    <location>
        <begin position="93"/>
        <end position="115"/>
    </location>
</feature>
<keyword evidence="1" id="KW-1133">Transmembrane helix</keyword>
<feature type="transmembrane region" description="Helical" evidence="1">
    <location>
        <begin position="57"/>
        <end position="81"/>
    </location>
</feature>
<dbReference type="GO" id="GO:0005886">
    <property type="term" value="C:plasma membrane"/>
    <property type="evidence" value="ECO:0007669"/>
    <property type="project" value="TreeGrafter"/>
</dbReference>
<dbReference type="AlphaFoldDB" id="A0A9Y2IEX4"/>
<feature type="transmembrane region" description="Helical" evidence="1">
    <location>
        <begin position="28"/>
        <end position="51"/>
    </location>
</feature>
<dbReference type="InterPro" id="IPR003848">
    <property type="entry name" value="DUF218"/>
</dbReference>
<dbReference type="RefSeq" id="WP_285969809.1">
    <property type="nucleotide sequence ID" value="NZ_CP127294.1"/>
</dbReference>
<keyword evidence="1" id="KW-0812">Transmembrane</keyword>
<sequence length="332" mass="35801">MAPAILALLADLIFLVRFLREPRRFGNAVWFAIAVVLTGLWLFSLTAGLVWLQTVVLIGVGVVAVVAALVLPWALVANGAVMWRREGHRPANLLSLLAGLAILAVYVFTVGAVAFTRAAPWLIVVALSALLLSAYLAFVFTALLMYSVLYSRLNRRARAAAIIVLGSGLLGDRVPPLLASRLDRGVQCYQRSPEAVVVVSGGQGSDELTSEAAAMAAYLENAGVPRDSVLLEDKATTTDENLRFSVALLRARGTSGRILAVTNNYHVFRTAILARRLRLRLDVIGARTASYFVPSAFLREFVALLVQYKKTNIAAFVVLVGFPPAFALLGQL</sequence>
<evidence type="ECO:0000256" key="1">
    <source>
        <dbReference type="SAM" id="Phobius"/>
    </source>
</evidence>
<proteinExistence type="predicted"/>
<dbReference type="Pfam" id="PF02698">
    <property type="entry name" value="DUF218"/>
    <property type="match status" value="1"/>
</dbReference>
<dbReference type="EMBL" id="CP127294">
    <property type="protein sequence ID" value="WIX79115.1"/>
    <property type="molecule type" value="Genomic_DNA"/>
</dbReference>
<keyword evidence="4" id="KW-1185">Reference proteome</keyword>
<dbReference type="GO" id="GO:0000270">
    <property type="term" value="P:peptidoglycan metabolic process"/>
    <property type="evidence" value="ECO:0007669"/>
    <property type="project" value="TreeGrafter"/>
</dbReference>
<dbReference type="CDD" id="cd06259">
    <property type="entry name" value="YdcF-like"/>
    <property type="match status" value="1"/>
</dbReference>
<dbReference type="KEGG" id="acab:QRX50_48680"/>
<dbReference type="Gene3D" id="3.40.50.620">
    <property type="entry name" value="HUPs"/>
    <property type="match status" value="1"/>
</dbReference>
<organism evidence="3 4">
    <name type="scientific">Amycolatopsis carbonis</name>
    <dbReference type="NCBI Taxonomy" id="715471"/>
    <lineage>
        <taxon>Bacteria</taxon>
        <taxon>Bacillati</taxon>
        <taxon>Actinomycetota</taxon>
        <taxon>Actinomycetes</taxon>
        <taxon>Pseudonocardiales</taxon>
        <taxon>Pseudonocardiaceae</taxon>
        <taxon>Amycolatopsis</taxon>
    </lineage>
</organism>
<feature type="transmembrane region" description="Helical" evidence="1">
    <location>
        <begin position="312"/>
        <end position="330"/>
    </location>
</feature>
<dbReference type="PANTHER" id="PTHR30336">
    <property type="entry name" value="INNER MEMBRANE PROTEIN, PROBABLE PERMEASE"/>
    <property type="match status" value="1"/>
</dbReference>
<reference evidence="3 4" key="1">
    <citation type="submission" date="2023-06" db="EMBL/GenBank/DDBJ databases">
        <authorList>
            <person name="Oyuntsetseg B."/>
            <person name="Kim S.B."/>
        </authorList>
    </citation>
    <scope>NUCLEOTIDE SEQUENCE [LARGE SCALE GENOMIC DNA]</scope>
    <source>
        <strain evidence="3 4">2-15</strain>
    </source>
</reference>
<keyword evidence="1" id="KW-0472">Membrane</keyword>